<dbReference type="Pfam" id="PF00004">
    <property type="entry name" value="AAA"/>
    <property type="match status" value="1"/>
</dbReference>
<evidence type="ECO:0000256" key="5">
    <source>
        <dbReference type="ARBA" id="ARBA00023128"/>
    </source>
</evidence>
<feature type="region of interest" description="Disordered" evidence="6">
    <location>
        <begin position="1102"/>
        <end position="1121"/>
    </location>
</feature>
<keyword evidence="3" id="KW-0472">Membrane</keyword>
<comment type="caution">
    <text evidence="8">The sequence shown here is derived from an EMBL/GenBank/DDBJ whole genome shotgun (WGS) entry which is preliminary data.</text>
</comment>
<sequence>MRASLLRSRSLAAAKRAPPCLCTAVKAQRVLFSYSQAARYPRQQKATPRATSRTPRRSSSSPVPASAPSEPPLPPTSEAEQAVSASGGRPPGVPPPEEPEENLTAILDEVEPEKPSDAEKARRTRRTKTEIEAEAASSVSLPSELDILWMPDRMEEPSPSALPPPEIFEEVLTDLLITLHPQTQHRSAYAQPSLSSGSGTSSSSGGLIEPTLGLYCPFEGGDYIIDETVRELARRTDSDVIVLDAVQLAAGQAGCFGKAASVLQLPQNPLHFRAPIHQSPSLSPVRRAQEDDYDEGDEDGPIRDFQLPAAMAIHVVSPPGSRSSRQVLSTPMARSSMSKTKSFFDELINTPSPKDAEAVTQGKRRSRLIYIRDYPTLAPTASTWYPPLLAAVRQRRQGPIARSTSPVTNSTTIIFGMTPPLVQPSIPSYSGGPGLLGLLNARQSAPAVLSHPPRSGKSDYGEGEYAEKARERRLRDRLRKWERDEPAFYDEMPRSPYAGETMQEVNERPGFVLLGSPFPNIPTGPPGNLLSALQNRVNGHGDDSEDSSQFFRLSVLVPSVRNHGMERQSRTARRREINELTMRMALHAIGGKVETRFALPEPPSDAETTSGPDNKADQEFHNAVKLWEEWGRSVEAWKNVKDIADRAVATVVAEDMPHSRPSLDTTKVPWSAVVSAWAARASIRETRKAWLQESASKDVKHAFADDLNDESSPVRDSDEVIQRVKEDADLSSHEQRLLGCIVDAASMTTSFDQVHLPPQTIDAVRTIVSLPLLHPTAFQQGILKQHSMTGCLLFGPPGTGKTLVVRALARDAGCRMLSVQPSDVMDMYVGEGEKLVRSLFSLARRLSPCVVFLDEIDALFGARSSARETGGTLAHHGVITEFMQEMDGLKTRSDSNVIVIGATNRPFDLDDAVLRRLPRRLLVDLPGEKERESILKILLRDEVLADDVDLVWLAKRTELFSGSDLKHLCVSAALDAVKENISLPWTVSSSEPAKELKLLNDKSVSSDEVEPSETGVSAETEEEESTDKAAVLQAAEQELLSATEASDGAPRTLYLRHFTKALKEISPSSSESLGTLSALRKWNEEFGEGQRKKAKKMWGKGAFGFMEPGTEVPTDGRVSTP</sequence>
<feature type="domain" description="AAA+ ATPase" evidence="7">
    <location>
        <begin position="787"/>
        <end position="927"/>
    </location>
</feature>
<dbReference type="AlphaFoldDB" id="A0A9Q5HQT4"/>
<dbReference type="InterPro" id="IPR041569">
    <property type="entry name" value="AAA_lid_3"/>
</dbReference>
<dbReference type="OrthoDB" id="39734at2759"/>
<evidence type="ECO:0000256" key="4">
    <source>
        <dbReference type="ARBA" id="ARBA00022840"/>
    </source>
</evidence>
<dbReference type="Gene3D" id="1.10.8.60">
    <property type="match status" value="1"/>
</dbReference>
<dbReference type="Pfam" id="PF17862">
    <property type="entry name" value="AAA_lid_3"/>
    <property type="match status" value="1"/>
</dbReference>
<evidence type="ECO:0000256" key="2">
    <source>
        <dbReference type="ARBA" id="ARBA00022741"/>
    </source>
</evidence>
<dbReference type="InterPro" id="IPR003593">
    <property type="entry name" value="AAA+_ATPase"/>
</dbReference>
<keyword evidence="3" id="KW-1000">Mitochondrion outer membrane</keyword>
<dbReference type="PANTHER" id="PTHR45644:SF56">
    <property type="entry name" value="AAA ATPASE, PUTATIVE (AFU_ORTHOLOGUE AFUA_2G12920)-RELATED"/>
    <property type="match status" value="1"/>
</dbReference>
<dbReference type="Gene3D" id="3.40.50.300">
    <property type="entry name" value="P-loop containing nucleotide triphosphate hydrolases"/>
    <property type="match status" value="1"/>
</dbReference>
<dbReference type="InterPro" id="IPR003959">
    <property type="entry name" value="ATPase_AAA_core"/>
</dbReference>
<evidence type="ECO:0000256" key="6">
    <source>
        <dbReference type="SAM" id="MobiDB-lite"/>
    </source>
</evidence>
<keyword evidence="9" id="KW-1185">Reference proteome</keyword>
<dbReference type="InterPro" id="IPR051701">
    <property type="entry name" value="Mito_OM_Translocase_MSP1"/>
</dbReference>
<organism evidence="8 9">
    <name type="scientific">Sanghuangporus baumii</name>
    <name type="common">Phellinus baumii</name>
    <dbReference type="NCBI Taxonomy" id="108892"/>
    <lineage>
        <taxon>Eukaryota</taxon>
        <taxon>Fungi</taxon>
        <taxon>Dikarya</taxon>
        <taxon>Basidiomycota</taxon>
        <taxon>Agaricomycotina</taxon>
        <taxon>Agaricomycetes</taxon>
        <taxon>Hymenochaetales</taxon>
        <taxon>Hymenochaetaceae</taxon>
        <taxon>Sanghuangporus</taxon>
    </lineage>
</organism>
<dbReference type="Proteomes" id="UP000757232">
    <property type="component" value="Unassembled WGS sequence"/>
</dbReference>
<dbReference type="SUPFAM" id="SSF52540">
    <property type="entry name" value="P-loop containing nucleoside triphosphate hydrolases"/>
    <property type="match status" value="1"/>
</dbReference>
<dbReference type="GO" id="GO:0005524">
    <property type="term" value="F:ATP binding"/>
    <property type="evidence" value="ECO:0007669"/>
    <property type="project" value="UniProtKB-KW"/>
</dbReference>
<feature type="region of interest" description="Disordered" evidence="6">
    <location>
        <begin position="595"/>
        <end position="616"/>
    </location>
</feature>
<protein>
    <submittedName>
        <fullName evidence="8">AAA-domain-containing protein</fullName>
    </submittedName>
</protein>
<dbReference type="PROSITE" id="PS00674">
    <property type="entry name" value="AAA"/>
    <property type="match status" value="1"/>
</dbReference>
<feature type="compositionally biased region" description="Low complexity" evidence="6">
    <location>
        <begin position="46"/>
        <end position="68"/>
    </location>
</feature>
<evidence type="ECO:0000256" key="1">
    <source>
        <dbReference type="ARBA" id="ARBA00004572"/>
    </source>
</evidence>
<dbReference type="InterPro" id="IPR003960">
    <property type="entry name" value="ATPase_AAA_CS"/>
</dbReference>
<proteinExistence type="predicted"/>
<evidence type="ECO:0000256" key="3">
    <source>
        <dbReference type="ARBA" id="ARBA00022787"/>
    </source>
</evidence>
<evidence type="ECO:0000259" key="7">
    <source>
        <dbReference type="SMART" id="SM00382"/>
    </source>
</evidence>
<accession>A0A9Q5HQT4</accession>
<dbReference type="GO" id="GO:0016887">
    <property type="term" value="F:ATP hydrolysis activity"/>
    <property type="evidence" value="ECO:0007669"/>
    <property type="project" value="InterPro"/>
</dbReference>
<evidence type="ECO:0000313" key="8">
    <source>
        <dbReference type="EMBL" id="OCB84230.1"/>
    </source>
</evidence>
<evidence type="ECO:0000313" key="9">
    <source>
        <dbReference type="Proteomes" id="UP000757232"/>
    </source>
</evidence>
<reference evidence="8" key="1">
    <citation type="submission" date="2016-06" db="EMBL/GenBank/DDBJ databases">
        <title>Draft Genome sequence of the fungus Inonotus baumii.</title>
        <authorList>
            <person name="Zhu H."/>
            <person name="Lin W."/>
        </authorList>
    </citation>
    <scope>NUCLEOTIDE SEQUENCE</scope>
    <source>
        <strain evidence="8">821</strain>
    </source>
</reference>
<dbReference type="PANTHER" id="PTHR45644">
    <property type="entry name" value="AAA ATPASE, PUTATIVE (AFU_ORTHOLOGUE AFUA_2G12920)-RELATED-RELATED"/>
    <property type="match status" value="1"/>
</dbReference>
<keyword evidence="2" id="KW-0547">Nucleotide-binding</keyword>
<keyword evidence="5" id="KW-0496">Mitochondrion</keyword>
<dbReference type="SMART" id="SM00382">
    <property type="entry name" value="AAA"/>
    <property type="match status" value="1"/>
</dbReference>
<feature type="region of interest" description="Disordered" evidence="6">
    <location>
        <begin position="447"/>
        <end position="467"/>
    </location>
</feature>
<dbReference type="GO" id="GO:0005741">
    <property type="term" value="C:mitochondrial outer membrane"/>
    <property type="evidence" value="ECO:0007669"/>
    <property type="project" value="UniProtKB-SubCell"/>
</dbReference>
<dbReference type="EMBL" id="LNZH02000216">
    <property type="protein sequence ID" value="OCB84230.1"/>
    <property type="molecule type" value="Genomic_DNA"/>
</dbReference>
<gene>
    <name evidence="8" type="ORF">A7U60_g8907</name>
</gene>
<feature type="region of interest" description="Disordered" evidence="6">
    <location>
        <begin position="1001"/>
        <end position="1026"/>
    </location>
</feature>
<comment type="subcellular location">
    <subcellularLocation>
        <location evidence="1">Mitochondrion outer membrane</location>
        <topology evidence="1">Single-pass membrane protein</topology>
    </subcellularLocation>
</comment>
<feature type="compositionally biased region" description="Basic and acidic residues" evidence="6">
    <location>
        <begin position="112"/>
        <end position="131"/>
    </location>
</feature>
<feature type="region of interest" description="Disordered" evidence="6">
    <location>
        <begin position="274"/>
        <end position="298"/>
    </location>
</feature>
<name>A0A9Q5HQT4_SANBA</name>
<keyword evidence="4" id="KW-0067">ATP-binding</keyword>
<dbReference type="InterPro" id="IPR027417">
    <property type="entry name" value="P-loop_NTPase"/>
</dbReference>
<feature type="region of interest" description="Disordered" evidence="6">
    <location>
        <begin position="35"/>
        <end position="138"/>
    </location>
</feature>
<feature type="compositionally biased region" description="Basic and acidic residues" evidence="6">
    <location>
        <begin position="456"/>
        <end position="467"/>
    </location>
</feature>